<dbReference type="Proteomes" id="UP000789920">
    <property type="component" value="Unassembled WGS sequence"/>
</dbReference>
<name>A0ACA9RUB8_9GLOM</name>
<accession>A0ACA9RUB8</accession>
<protein>
    <submittedName>
        <fullName evidence="1">1682_t:CDS:1</fullName>
    </submittedName>
</protein>
<gene>
    <name evidence="1" type="ORF">RPERSI_LOCUS22771</name>
</gene>
<comment type="caution">
    <text evidence="1">The sequence shown here is derived from an EMBL/GenBank/DDBJ whole genome shotgun (WGS) entry which is preliminary data.</text>
</comment>
<reference evidence="1" key="1">
    <citation type="submission" date="2021-06" db="EMBL/GenBank/DDBJ databases">
        <authorList>
            <person name="Kallberg Y."/>
            <person name="Tangrot J."/>
            <person name="Rosling A."/>
        </authorList>
    </citation>
    <scope>NUCLEOTIDE SEQUENCE</scope>
    <source>
        <strain evidence="1">MA461A</strain>
    </source>
</reference>
<organism evidence="1 2">
    <name type="scientific">Racocetra persica</name>
    <dbReference type="NCBI Taxonomy" id="160502"/>
    <lineage>
        <taxon>Eukaryota</taxon>
        <taxon>Fungi</taxon>
        <taxon>Fungi incertae sedis</taxon>
        <taxon>Mucoromycota</taxon>
        <taxon>Glomeromycotina</taxon>
        <taxon>Glomeromycetes</taxon>
        <taxon>Diversisporales</taxon>
        <taxon>Gigasporaceae</taxon>
        <taxon>Racocetra</taxon>
    </lineage>
</organism>
<keyword evidence="2" id="KW-1185">Reference proteome</keyword>
<evidence type="ECO:0000313" key="1">
    <source>
        <dbReference type="EMBL" id="CAG8809031.1"/>
    </source>
</evidence>
<evidence type="ECO:0000313" key="2">
    <source>
        <dbReference type="Proteomes" id="UP000789920"/>
    </source>
</evidence>
<proteinExistence type="predicted"/>
<dbReference type="EMBL" id="CAJVQC010069599">
    <property type="protein sequence ID" value="CAG8809031.1"/>
    <property type="molecule type" value="Genomic_DNA"/>
</dbReference>
<sequence>KEGITYEYDRIPQQIYLFKLAIISIINTIIESKHLNNIIEEKDIGRIFNFKRETISLYQFYEIQFHPYIRQLLYQVRQCLTYNNLKELIEILTNDNQQLEEKNILTFEQQIEQLNQTKKKYYQDYDIAEKQREFLRNLIQKTVNQKLYEISEEAKTEEINK</sequence>
<feature type="non-terminal residue" evidence="1">
    <location>
        <position position="1"/>
    </location>
</feature>